<dbReference type="UniPathway" id="UPA00610">
    <property type="reaction ID" value="UER00666"/>
</dbReference>
<dbReference type="AlphaFoldDB" id="V8C7T9"/>
<dbReference type="PANTHER" id="PTHR11241:SF0">
    <property type="entry name" value="DEOXYURIDINE 5'-TRIPHOSPHATE NUCLEOTIDOHYDROLASE"/>
    <property type="match status" value="1"/>
</dbReference>
<protein>
    <recommendedName>
        <fullName evidence="5">Deoxyuridine 5'-triphosphate nucleotidohydrolase</fullName>
        <shortName evidence="5">dUTPase</shortName>
        <ecNumber evidence="5">3.6.1.23</ecNumber>
    </recommendedName>
    <alternativeName>
        <fullName evidence="5">dUTP pyrophosphatase</fullName>
    </alternativeName>
</protein>
<keyword evidence="8" id="KW-1185">Reference proteome</keyword>
<comment type="cofactor">
    <cofactor evidence="5">
        <name>Mg(2+)</name>
        <dbReference type="ChEBI" id="CHEBI:18420"/>
    </cofactor>
</comment>
<feature type="binding site" evidence="5">
    <location>
        <begin position="83"/>
        <end position="85"/>
    </location>
    <ligand>
        <name>substrate</name>
    </ligand>
</feature>
<dbReference type="Proteomes" id="UP000018731">
    <property type="component" value="Unassembled WGS sequence"/>
</dbReference>
<dbReference type="Gene3D" id="2.70.40.10">
    <property type="match status" value="1"/>
</dbReference>
<dbReference type="NCBIfam" id="TIGR00576">
    <property type="entry name" value="dut"/>
    <property type="match status" value="1"/>
</dbReference>
<dbReference type="eggNOG" id="COG0756">
    <property type="taxonomic scope" value="Bacteria"/>
</dbReference>
<comment type="pathway">
    <text evidence="5">Pyrimidine metabolism; dUMP biosynthesis; dUMP from dCTP (dUTP route): step 2/2.</text>
</comment>
<reference evidence="7 8" key="1">
    <citation type="journal article" date="2014" name="Genome Announc.">
        <title>Draft genome sequences of six enterohepatic helicobacter species isolated from humans and one from rhesus macaques.</title>
        <authorList>
            <person name="Shen Z."/>
            <person name="Sheh A."/>
            <person name="Young S.K."/>
            <person name="Abouelliel A."/>
            <person name="Ward D.V."/>
            <person name="Earl A.M."/>
            <person name="Fox J.G."/>
        </authorList>
    </citation>
    <scope>NUCLEOTIDE SEQUENCE [LARGE SCALE GENOMIC DNA]</scope>
    <source>
        <strain evidence="7 8">MIT 99-5501</strain>
    </source>
</reference>
<feature type="domain" description="dUTPase-like" evidence="6">
    <location>
        <begin position="15"/>
        <end position="145"/>
    </location>
</feature>
<dbReference type="OrthoDB" id="9809956at2"/>
<dbReference type="InterPro" id="IPR036157">
    <property type="entry name" value="dUTPase-like_sf"/>
</dbReference>
<dbReference type="NCBIfam" id="NF001862">
    <property type="entry name" value="PRK00601.1"/>
    <property type="match status" value="1"/>
</dbReference>
<evidence type="ECO:0000259" key="6">
    <source>
        <dbReference type="Pfam" id="PF00692"/>
    </source>
</evidence>
<evidence type="ECO:0000256" key="5">
    <source>
        <dbReference type="HAMAP-Rule" id="MF_00116"/>
    </source>
</evidence>
<gene>
    <name evidence="5" type="primary">dut</name>
    <name evidence="7" type="ORF">HMPREF2086_01620</name>
</gene>
<dbReference type="EMBL" id="AZJI01000007">
    <property type="protein sequence ID" value="ETD22821.1"/>
    <property type="molecule type" value="Genomic_DNA"/>
</dbReference>
<evidence type="ECO:0000313" key="8">
    <source>
        <dbReference type="Proteomes" id="UP000018731"/>
    </source>
</evidence>
<dbReference type="InterPro" id="IPR033704">
    <property type="entry name" value="dUTPase_trimeric"/>
</dbReference>
<comment type="caution">
    <text evidence="7">The sequence shown here is derived from an EMBL/GenBank/DDBJ whole genome shotgun (WGS) entry which is preliminary data.</text>
</comment>
<dbReference type="InterPro" id="IPR029054">
    <property type="entry name" value="dUTPase-like"/>
</dbReference>
<comment type="function">
    <text evidence="5">This enzyme is involved in nucleotide metabolism: it produces dUMP, the immediate precursor of thymidine nucleotides and it decreases the intracellular concentration of dUTP so that uracil cannot be incorporated into DNA.</text>
</comment>
<evidence type="ECO:0000256" key="3">
    <source>
        <dbReference type="ARBA" id="ARBA00023080"/>
    </source>
</evidence>
<comment type="similarity">
    <text evidence="1 5">Belongs to the dUTPase family.</text>
</comment>
<evidence type="ECO:0000256" key="4">
    <source>
        <dbReference type="ARBA" id="ARBA00047686"/>
    </source>
</evidence>
<dbReference type="SUPFAM" id="SSF51283">
    <property type="entry name" value="dUTPase-like"/>
    <property type="match status" value="1"/>
</dbReference>
<name>V8C7T9_9HELI</name>
<comment type="caution">
    <text evidence="5">Lacks conserved residue(s) required for the propagation of feature annotation.</text>
</comment>
<dbReference type="CDD" id="cd07557">
    <property type="entry name" value="trimeric_dUTPase"/>
    <property type="match status" value="1"/>
</dbReference>
<dbReference type="PATRIC" id="fig|1357400.3.peg.2177"/>
<dbReference type="Pfam" id="PF00692">
    <property type="entry name" value="dUTPase"/>
    <property type="match status" value="1"/>
</dbReference>
<accession>V8C7T9</accession>
<feature type="binding site" evidence="5">
    <location>
        <position position="79"/>
    </location>
    <ligand>
        <name>substrate</name>
    </ligand>
</feature>
<dbReference type="GO" id="GO:0006226">
    <property type="term" value="P:dUMP biosynthetic process"/>
    <property type="evidence" value="ECO:0007669"/>
    <property type="project" value="UniProtKB-UniRule"/>
</dbReference>
<keyword evidence="3 5" id="KW-0546">Nucleotide metabolism</keyword>
<feature type="binding site" evidence="5">
    <location>
        <begin position="66"/>
        <end position="68"/>
    </location>
    <ligand>
        <name>substrate</name>
    </ligand>
</feature>
<evidence type="ECO:0000256" key="1">
    <source>
        <dbReference type="ARBA" id="ARBA00006581"/>
    </source>
</evidence>
<comment type="catalytic activity">
    <reaction evidence="4 5">
        <text>dUTP + H2O = dUMP + diphosphate + H(+)</text>
        <dbReference type="Rhea" id="RHEA:10248"/>
        <dbReference type="ChEBI" id="CHEBI:15377"/>
        <dbReference type="ChEBI" id="CHEBI:15378"/>
        <dbReference type="ChEBI" id="CHEBI:33019"/>
        <dbReference type="ChEBI" id="CHEBI:61555"/>
        <dbReference type="ChEBI" id="CHEBI:246422"/>
        <dbReference type="EC" id="3.6.1.23"/>
    </reaction>
</comment>
<dbReference type="HAMAP" id="MF_00116">
    <property type="entry name" value="dUTPase_bact"/>
    <property type="match status" value="1"/>
</dbReference>
<evidence type="ECO:0000313" key="7">
    <source>
        <dbReference type="EMBL" id="ETD22821.1"/>
    </source>
</evidence>
<dbReference type="GO" id="GO:0000287">
    <property type="term" value="F:magnesium ion binding"/>
    <property type="evidence" value="ECO:0007669"/>
    <property type="project" value="UniProtKB-UniRule"/>
</dbReference>
<evidence type="ECO:0000256" key="2">
    <source>
        <dbReference type="ARBA" id="ARBA00022801"/>
    </source>
</evidence>
<organism evidence="7 8">
    <name type="scientific">Helicobacter macacae MIT 99-5501</name>
    <dbReference type="NCBI Taxonomy" id="1357400"/>
    <lineage>
        <taxon>Bacteria</taxon>
        <taxon>Pseudomonadati</taxon>
        <taxon>Campylobacterota</taxon>
        <taxon>Epsilonproteobacteria</taxon>
        <taxon>Campylobacterales</taxon>
        <taxon>Helicobacteraceae</taxon>
        <taxon>Helicobacter</taxon>
    </lineage>
</organism>
<keyword evidence="5" id="KW-0460">Magnesium</keyword>
<dbReference type="InterPro" id="IPR008181">
    <property type="entry name" value="dUTPase"/>
</dbReference>
<sequence length="151" mass="16434">MQSSPTLKVQRLSQEAIIPRYHSLEAAGFDLHSIDEVCLKAGERIAVRTGLAFEIESGYEIQVRPRSGLAIKNAISVLNTPGTIDSDYRGEIMVILINLGKEDFTIHKGDRIAQAVVQRVWQVDFVEVSELGGSERGTKGFGSSGGFGSKI</sequence>
<dbReference type="STRING" id="1357400.HMPREF2086_01620"/>
<keyword evidence="2 5" id="KW-0378">Hydrolase</keyword>
<dbReference type="HOGENOM" id="CLU_068508_1_2_7"/>
<dbReference type="PANTHER" id="PTHR11241">
    <property type="entry name" value="DEOXYURIDINE 5'-TRIPHOSPHATE NUCLEOTIDOHYDROLASE"/>
    <property type="match status" value="1"/>
</dbReference>
<dbReference type="EC" id="3.6.1.23" evidence="5"/>
<dbReference type="GO" id="GO:0004170">
    <property type="term" value="F:dUTP diphosphatase activity"/>
    <property type="evidence" value="ECO:0007669"/>
    <property type="project" value="UniProtKB-UniRule"/>
</dbReference>
<keyword evidence="5" id="KW-0479">Metal-binding</keyword>
<dbReference type="RefSeq" id="WP_023928362.1">
    <property type="nucleotide sequence ID" value="NZ_KI669455.1"/>
</dbReference>
<proteinExistence type="inferred from homology"/>
<dbReference type="GO" id="GO:0046081">
    <property type="term" value="P:dUTP catabolic process"/>
    <property type="evidence" value="ECO:0007669"/>
    <property type="project" value="InterPro"/>
</dbReference>